<dbReference type="Proteomes" id="UP000269412">
    <property type="component" value="Unassembled WGS sequence"/>
</dbReference>
<dbReference type="InterPro" id="IPR022551">
    <property type="entry name" value="BrxC"/>
</dbReference>
<accession>A0A495EBU1</accession>
<reference evidence="1 2" key="1">
    <citation type="submission" date="2018-10" db="EMBL/GenBank/DDBJ databases">
        <title>Genomic Encyclopedia of Archaeal and Bacterial Type Strains, Phase II (KMG-II): from individual species to whole genera.</title>
        <authorList>
            <person name="Goeker M."/>
        </authorList>
    </citation>
    <scope>NUCLEOTIDE SEQUENCE [LARGE SCALE GENOMIC DNA]</scope>
    <source>
        <strain evidence="1 2">DSM 25230</strain>
    </source>
</reference>
<dbReference type="OrthoDB" id="677051at2"/>
<proteinExistence type="predicted"/>
<sequence>MGILNSLFGGTNNEEKKEKKVIPWVPLTSVEQLNDIEEKSKIKLQIVFKHSTTCGISRMVMNMFQETYDLNEEQADLYYLDLHSYRSVSNEVAVKFQLIHQSPQLLVIKNGVVEASSSHGGINDLVLKEYL</sequence>
<organism evidence="1 2">
    <name type="scientific">Maribacter vaceletii</name>
    <dbReference type="NCBI Taxonomy" id="1206816"/>
    <lineage>
        <taxon>Bacteria</taxon>
        <taxon>Pseudomonadati</taxon>
        <taxon>Bacteroidota</taxon>
        <taxon>Flavobacteriia</taxon>
        <taxon>Flavobacteriales</taxon>
        <taxon>Flavobacteriaceae</taxon>
        <taxon>Maribacter</taxon>
    </lineage>
</organism>
<comment type="caution">
    <text evidence="1">The sequence shown here is derived from an EMBL/GenBank/DDBJ whole genome shotgun (WGS) entry which is preliminary data.</text>
</comment>
<gene>
    <name evidence="1" type="ORF">CLV91_2085</name>
</gene>
<dbReference type="EMBL" id="RBIQ01000008">
    <property type="protein sequence ID" value="RKR13367.1"/>
    <property type="molecule type" value="Genomic_DNA"/>
</dbReference>
<evidence type="ECO:0000313" key="1">
    <source>
        <dbReference type="EMBL" id="RKR13367.1"/>
    </source>
</evidence>
<dbReference type="NCBIfam" id="TIGR04019">
    <property type="entry name" value="B_thiol_YtxJ"/>
    <property type="match status" value="1"/>
</dbReference>
<dbReference type="RefSeq" id="WP_121067381.1">
    <property type="nucleotide sequence ID" value="NZ_RBIQ01000008.1"/>
</dbReference>
<protein>
    <submittedName>
        <fullName evidence="1">Bacillithiol system protein YtxJ</fullName>
    </submittedName>
</protein>
<dbReference type="AlphaFoldDB" id="A0A495EBU1"/>
<dbReference type="SUPFAM" id="SSF52833">
    <property type="entry name" value="Thioredoxin-like"/>
    <property type="match status" value="1"/>
</dbReference>
<name>A0A495EBU1_9FLAO</name>
<keyword evidence="2" id="KW-1185">Reference proteome</keyword>
<dbReference type="Gene3D" id="3.40.30.10">
    <property type="entry name" value="Glutaredoxin"/>
    <property type="match status" value="1"/>
</dbReference>
<dbReference type="InterPro" id="IPR036249">
    <property type="entry name" value="Thioredoxin-like_sf"/>
</dbReference>
<dbReference type="Pfam" id="PF11009">
    <property type="entry name" value="BrxC"/>
    <property type="match status" value="1"/>
</dbReference>
<evidence type="ECO:0000313" key="2">
    <source>
        <dbReference type="Proteomes" id="UP000269412"/>
    </source>
</evidence>